<evidence type="ECO:0000313" key="2">
    <source>
        <dbReference type="Proteomes" id="UP000305546"/>
    </source>
</evidence>
<sequence>MKPAEPATVPPQGDYVPAIIHNGLAFSAGMTPRVGGRLAVRGVIGADLGEEEARRAAGMAASNALRAIAEAAGGLDAIERCLRMTVYLACVPGFTAHSRVADGASVALRAWLGDRGQAVRSAIGVRSLPSGAPVEVELTAAVRE</sequence>
<dbReference type="SUPFAM" id="SSF55298">
    <property type="entry name" value="YjgF-like"/>
    <property type="match status" value="1"/>
</dbReference>
<dbReference type="CDD" id="cd02199">
    <property type="entry name" value="YjgF_YER057c_UK114_like_1"/>
    <property type="match status" value="1"/>
</dbReference>
<proteinExistence type="predicted"/>
<comment type="caution">
    <text evidence="1">The sequence shown here is derived from an EMBL/GenBank/DDBJ whole genome shotgun (WGS) entry which is preliminary data.</text>
</comment>
<dbReference type="InterPro" id="IPR006175">
    <property type="entry name" value="YjgF/YER057c/UK114"/>
</dbReference>
<dbReference type="EMBL" id="VDFW01000020">
    <property type="protein sequence ID" value="TNC23432.1"/>
    <property type="molecule type" value="Genomic_DNA"/>
</dbReference>
<dbReference type="Pfam" id="PF01042">
    <property type="entry name" value="Ribonuc_L-PSP"/>
    <property type="match status" value="1"/>
</dbReference>
<dbReference type="InterPro" id="IPR013813">
    <property type="entry name" value="Endoribo_LPSP/chorism_mut-like"/>
</dbReference>
<organism evidence="1 2">
    <name type="scientific">Amycolatopsis alkalitolerans</name>
    <dbReference type="NCBI Taxonomy" id="2547244"/>
    <lineage>
        <taxon>Bacteria</taxon>
        <taxon>Bacillati</taxon>
        <taxon>Actinomycetota</taxon>
        <taxon>Actinomycetes</taxon>
        <taxon>Pseudonocardiales</taxon>
        <taxon>Pseudonocardiaceae</taxon>
        <taxon>Amycolatopsis</taxon>
    </lineage>
</organism>
<dbReference type="AlphaFoldDB" id="A0A5C4LW69"/>
<gene>
    <name evidence="1" type="ORF">FG385_22120</name>
</gene>
<dbReference type="InterPro" id="IPR035959">
    <property type="entry name" value="RutC-like_sf"/>
</dbReference>
<protein>
    <submittedName>
        <fullName evidence="1">RidA family protein</fullName>
    </submittedName>
</protein>
<dbReference type="RefSeq" id="WP_139098676.1">
    <property type="nucleotide sequence ID" value="NZ_VDFW01000020.1"/>
</dbReference>
<dbReference type="PANTHER" id="PTHR43760:SF1">
    <property type="entry name" value="ENDORIBONUCLEASE L-PSP_CHORISMATE MUTASE-LIKE DOMAIN-CONTAINING PROTEIN"/>
    <property type="match status" value="1"/>
</dbReference>
<dbReference type="PANTHER" id="PTHR43760">
    <property type="entry name" value="ENDORIBONUCLEASE-RELATED"/>
    <property type="match status" value="1"/>
</dbReference>
<dbReference type="OrthoDB" id="9806229at2"/>
<accession>A0A5C4LW69</accession>
<dbReference type="Proteomes" id="UP000305546">
    <property type="component" value="Unassembled WGS sequence"/>
</dbReference>
<reference evidence="1 2" key="1">
    <citation type="submission" date="2019-06" db="EMBL/GenBank/DDBJ databases">
        <title>Amycolatopsis alkalitolerans sp. nov., isolated from Gastrodia elata Blume.</title>
        <authorList>
            <person name="Narsing Rao M.P."/>
            <person name="Li W.J."/>
        </authorList>
    </citation>
    <scope>NUCLEOTIDE SEQUENCE [LARGE SCALE GENOMIC DNA]</scope>
    <source>
        <strain evidence="1 2">SYSUP0005</strain>
    </source>
</reference>
<keyword evidence="2" id="KW-1185">Reference proteome</keyword>
<evidence type="ECO:0000313" key="1">
    <source>
        <dbReference type="EMBL" id="TNC23432.1"/>
    </source>
</evidence>
<dbReference type="Gene3D" id="3.30.1330.40">
    <property type="entry name" value="RutC-like"/>
    <property type="match status" value="1"/>
</dbReference>
<name>A0A5C4LW69_9PSEU</name>